<sequence length="206" mass="24028">MKEIKLHPPSAFEPLLTDNVLMYFAIPMLDIYHDVHMLLNSINDNNYTRGTAIFGRTYEQFKKLIVSDDCPVEVHLKDGTFKFIFQIGYAQIGFCKGDFTDPKSLKLRKYRPSNYDLFQFDDNQPVIWKFILNEPKTEEEEAFIEFVGFNLANEPVAYWSSNDNRDSNKLHLLDPITPESVELNAPFIEDPDEDDLLDEDLDTKFK</sequence>
<protein>
    <submittedName>
        <fullName evidence="1">Uncharacterized protein</fullName>
    </submittedName>
</protein>
<evidence type="ECO:0000313" key="2">
    <source>
        <dbReference type="Proteomes" id="UP000072389"/>
    </source>
</evidence>
<organism evidence="1 2">
    <name type="scientific">Acinetobacter baumannii</name>
    <dbReference type="NCBI Taxonomy" id="470"/>
    <lineage>
        <taxon>Bacteria</taxon>
        <taxon>Pseudomonadati</taxon>
        <taxon>Pseudomonadota</taxon>
        <taxon>Gammaproteobacteria</taxon>
        <taxon>Moraxellales</taxon>
        <taxon>Moraxellaceae</taxon>
        <taxon>Acinetobacter</taxon>
        <taxon>Acinetobacter calcoaceticus/baumannii complex</taxon>
    </lineage>
</organism>
<gene>
    <name evidence="1" type="ORF">AUO97_16620</name>
</gene>
<dbReference type="Proteomes" id="UP000072389">
    <property type="component" value="Chromosome"/>
</dbReference>
<evidence type="ECO:0000313" key="1">
    <source>
        <dbReference type="EMBL" id="APP32369.1"/>
    </source>
</evidence>
<accession>A0A1E3M740</accession>
<dbReference type="EMBL" id="CP018664">
    <property type="protein sequence ID" value="APP32369.1"/>
    <property type="molecule type" value="Genomic_DNA"/>
</dbReference>
<name>A0A1E3M740_ACIBA</name>
<dbReference type="RefSeq" id="WP_000658761.1">
    <property type="nucleotide sequence ID" value="NZ_CAUZGM010000002.1"/>
</dbReference>
<dbReference type="AlphaFoldDB" id="A0A1E3M740"/>
<reference evidence="1 2" key="1">
    <citation type="journal article" date="2014" name="Antimicrob. Agents Chemother.">
        <title>Triclosan can select for an AdeIJK-overexpressing mutant of Acinetobacter baumannii ATCC 17978 that displays reduced susceptibility to multiple antibiotics.</title>
        <authorList>
            <person name="Fernando D.M."/>
            <person name="Xu W."/>
            <person name="Loewen P.C."/>
            <person name="Zhanel G.G."/>
            <person name="Kumar A."/>
        </authorList>
    </citation>
    <scope>NUCLEOTIDE SEQUENCE [LARGE SCALE GENOMIC DNA]</scope>
    <source>
        <strain evidence="2">ATCC 17978</strain>
    </source>
</reference>
<proteinExistence type="predicted"/>